<dbReference type="InterPro" id="IPR058594">
    <property type="entry name" value="PB1-like_dom_pln"/>
</dbReference>
<keyword evidence="3" id="KW-1185">Reference proteome</keyword>
<comment type="caution">
    <text evidence="2">The sequence shown here is derived from an EMBL/GenBank/DDBJ whole genome shotgun (WGS) entry which is preliminary data.</text>
</comment>
<name>A0A445E270_ARAHY</name>
<dbReference type="Proteomes" id="UP000289738">
    <property type="component" value="Chromosome A03"/>
</dbReference>
<dbReference type="Pfam" id="PF26130">
    <property type="entry name" value="PB1-like"/>
    <property type="match status" value="1"/>
</dbReference>
<feature type="domain" description="PB1-like" evidence="1">
    <location>
        <begin position="71"/>
        <end position="123"/>
    </location>
</feature>
<evidence type="ECO:0000313" key="2">
    <source>
        <dbReference type="EMBL" id="RYR69518.1"/>
    </source>
</evidence>
<evidence type="ECO:0000259" key="1">
    <source>
        <dbReference type="Pfam" id="PF26130"/>
    </source>
</evidence>
<accession>A0A445E270</accession>
<reference evidence="2 3" key="1">
    <citation type="submission" date="2019-01" db="EMBL/GenBank/DDBJ databases">
        <title>Sequencing of cultivated peanut Arachis hypogaea provides insights into genome evolution and oil improvement.</title>
        <authorList>
            <person name="Chen X."/>
        </authorList>
    </citation>
    <scope>NUCLEOTIDE SEQUENCE [LARGE SCALE GENOMIC DNA]</scope>
    <source>
        <strain evidence="3">cv. Fuhuasheng</strain>
        <tissue evidence="2">Leaves</tissue>
    </source>
</reference>
<sequence length="140" mass="16362">MKRLRFEGRRDSLFLWHLTKHHEDEEDRPISWSIVRASALELGGKPEGKYTSLFLRSKVWRPCNSKMEGPPMTFIFYHGGSFKNDKKENRIYEPDNTEVLMGVDGDTLDVFFVKEYYKELGYAWGAYVGGRFIGCRLRVG</sequence>
<organism evidence="2 3">
    <name type="scientific">Arachis hypogaea</name>
    <name type="common">Peanut</name>
    <dbReference type="NCBI Taxonomy" id="3818"/>
    <lineage>
        <taxon>Eukaryota</taxon>
        <taxon>Viridiplantae</taxon>
        <taxon>Streptophyta</taxon>
        <taxon>Embryophyta</taxon>
        <taxon>Tracheophyta</taxon>
        <taxon>Spermatophyta</taxon>
        <taxon>Magnoliopsida</taxon>
        <taxon>eudicotyledons</taxon>
        <taxon>Gunneridae</taxon>
        <taxon>Pentapetalae</taxon>
        <taxon>rosids</taxon>
        <taxon>fabids</taxon>
        <taxon>Fabales</taxon>
        <taxon>Fabaceae</taxon>
        <taxon>Papilionoideae</taxon>
        <taxon>50 kb inversion clade</taxon>
        <taxon>dalbergioids sensu lato</taxon>
        <taxon>Dalbergieae</taxon>
        <taxon>Pterocarpus clade</taxon>
        <taxon>Arachis</taxon>
    </lineage>
</organism>
<dbReference type="EMBL" id="SDMP01000003">
    <property type="protein sequence ID" value="RYR69518.1"/>
    <property type="molecule type" value="Genomic_DNA"/>
</dbReference>
<proteinExistence type="predicted"/>
<dbReference type="AlphaFoldDB" id="A0A445E270"/>
<evidence type="ECO:0000313" key="3">
    <source>
        <dbReference type="Proteomes" id="UP000289738"/>
    </source>
</evidence>
<gene>
    <name evidence="2" type="ORF">Ahy_A03g016075</name>
</gene>
<protein>
    <recommendedName>
        <fullName evidence="1">PB1-like domain-containing protein</fullName>
    </recommendedName>
</protein>